<dbReference type="GO" id="GO:0019262">
    <property type="term" value="P:N-acetylneuraminate catabolic process"/>
    <property type="evidence" value="ECO:0007669"/>
    <property type="project" value="UniProtKB-UniRule"/>
</dbReference>
<dbReference type="GO" id="GO:0047465">
    <property type="term" value="F:N-acylglucosamine-6-phosphate 2-epimerase activity"/>
    <property type="evidence" value="ECO:0007669"/>
    <property type="project" value="UniProtKB-EC"/>
</dbReference>
<dbReference type="Gene3D" id="3.20.20.70">
    <property type="entry name" value="Aldolase class I"/>
    <property type="match status" value="1"/>
</dbReference>
<evidence type="ECO:0000256" key="4">
    <source>
        <dbReference type="ARBA" id="ARBA00007439"/>
    </source>
</evidence>
<dbReference type="CDD" id="cd04729">
    <property type="entry name" value="NanE"/>
    <property type="match status" value="1"/>
</dbReference>
<dbReference type="InterPro" id="IPR013785">
    <property type="entry name" value="Aldolase_TIM"/>
</dbReference>
<dbReference type="Pfam" id="PF04131">
    <property type="entry name" value="NanE"/>
    <property type="match status" value="1"/>
</dbReference>
<dbReference type="FunFam" id="3.20.20.70:FF:000035">
    <property type="entry name" value="Putative N-acetylmannosamine-6-phosphate 2-epimerase"/>
    <property type="match status" value="1"/>
</dbReference>
<evidence type="ECO:0000256" key="5">
    <source>
        <dbReference type="ARBA" id="ARBA00023235"/>
    </source>
</evidence>
<sequence>MLEQIKNGLVVSCQALPDEPLHSSFIMGRMAVAAKQAGAVGIRANSKEDIIEIKKQVDLPVIGIVKRDYEDSDVFITATMKEIHELHASGCDMVALDATNRLRPNGQTLNEFINEIRSTYPDMVLMADCATVEEVFEAERLGFDCLSTTLMGYTAESQGMVLHANDFEKLRTILNRVSTPVIAEGNIKTPAQAKRVIELGVHAVVVGSAITRPQLIAKDFAQAVESVDN</sequence>
<evidence type="ECO:0000256" key="7">
    <source>
        <dbReference type="HAMAP-Rule" id="MF_01235"/>
    </source>
</evidence>
<evidence type="ECO:0000313" key="8">
    <source>
        <dbReference type="EMBL" id="WCG22307.1"/>
    </source>
</evidence>
<dbReference type="EMBL" id="CP116507">
    <property type="protein sequence ID" value="WCG22307.1"/>
    <property type="molecule type" value="Genomic_DNA"/>
</dbReference>
<keyword evidence="5 7" id="KW-0413">Isomerase</keyword>
<dbReference type="HAMAP" id="MF_01235">
    <property type="entry name" value="ManNAc6P_epimer"/>
    <property type="match status" value="1"/>
</dbReference>
<comment type="function">
    <text evidence="2 7">Converts N-acetylmannosamine-6-phosphate (ManNAc-6-P) to N-acetylglucosamine-6-phosphate (GlcNAc-6-P).</text>
</comment>
<dbReference type="PANTHER" id="PTHR36204:SF1">
    <property type="entry name" value="N-ACETYLMANNOSAMINE-6-PHOSPHATE 2-EPIMERASE-RELATED"/>
    <property type="match status" value="1"/>
</dbReference>
<dbReference type="InterPro" id="IPR007260">
    <property type="entry name" value="NanE"/>
</dbReference>
<dbReference type="AlphaFoldDB" id="A0AAE9XDS5"/>
<evidence type="ECO:0000313" key="9">
    <source>
        <dbReference type="Proteomes" id="UP001179600"/>
    </source>
</evidence>
<organism evidence="8 9">
    <name type="scientific">Vagococcus lutrae</name>
    <dbReference type="NCBI Taxonomy" id="81947"/>
    <lineage>
        <taxon>Bacteria</taxon>
        <taxon>Bacillati</taxon>
        <taxon>Bacillota</taxon>
        <taxon>Bacilli</taxon>
        <taxon>Lactobacillales</taxon>
        <taxon>Enterococcaceae</taxon>
        <taxon>Vagococcus</taxon>
    </lineage>
</organism>
<accession>A0AAE9XDS5</accession>
<dbReference type="SUPFAM" id="SSF51366">
    <property type="entry name" value="Ribulose-phoshate binding barrel"/>
    <property type="match status" value="1"/>
</dbReference>
<dbReference type="InterPro" id="IPR011060">
    <property type="entry name" value="RibuloseP-bd_barrel"/>
</dbReference>
<dbReference type="GO" id="GO:0005975">
    <property type="term" value="P:carbohydrate metabolic process"/>
    <property type="evidence" value="ECO:0007669"/>
    <property type="project" value="UniProtKB-UniRule"/>
</dbReference>
<dbReference type="GO" id="GO:0005829">
    <property type="term" value="C:cytosol"/>
    <property type="evidence" value="ECO:0007669"/>
    <property type="project" value="TreeGrafter"/>
</dbReference>
<reference evidence="8" key="1">
    <citation type="submission" date="2023-01" db="EMBL/GenBank/DDBJ databases">
        <title>Oxazolidinone resistance genes in florfenicol resistant enterococci from beef cattle and veal calves at slaughter.</title>
        <authorList>
            <person name="Biggel M."/>
        </authorList>
    </citation>
    <scope>NUCLEOTIDE SEQUENCE</scope>
    <source>
        <strain evidence="8">K204-1</strain>
    </source>
</reference>
<evidence type="ECO:0000256" key="1">
    <source>
        <dbReference type="ARBA" id="ARBA00000056"/>
    </source>
</evidence>
<dbReference type="PANTHER" id="PTHR36204">
    <property type="entry name" value="N-ACETYLMANNOSAMINE-6-PHOSPHATE 2-EPIMERASE-RELATED"/>
    <property type="match status" value="1"/>
</dbReference>
<evidence type="ECO:0000256" key="6">
    <source>
        <dbReference type="ARBA" id="ARBA00023277"/>
    </source>
</evidence>
<evidence type="ECO:0000256" key="3">
    <source>
        <dbReference type="ARBA" id="ARBA00005081"/>
    </source>
</evidence>
<gene>
    <name evidence="7" type="primary">nanE</name>
    <name evidence="8" type="ORF">PML95_07845</name>
</gene>
<comment type="similarity">
    <text evidence="4 7">Belongs to the NanE family.</text>
</comment>
<comment type="catalytic activity">
    <reaction evidence="1 7">
        <text>an N-acyl-D-glucosamine 6-phosphate = an N-acyl-D-mannosamine 6-phosphate</text>
        <dbReference type="Rhea" id="RHEA:23932"/>
        <dbReference type="ChEBI" id="CHEBI:57599"/>
        <dbReference type="ChEBI" id="CHEBI:57666"/>
        <dbReference type="EC" id="5.1.3.9"/>
    </reaction>
</comment>
<dbReference type="GO" id="GO:0006053">
    <property type="term" value="P:N-acetylmannosamine catabolic process"/>
    <property type="evidence" value="ECO:0007669"/>
    <property type="project" value="TreeGrafter"/>
</dbReference>
<protein>
    <recommendedName>
        <fullName evidence="7">Putative N-acetylmannosamine-6-phosphate 2-epimerase</fullName>
        <ecNumber evidence="7">5.1.3.9</ecNumber>
    </recommendedName>
    <alternativeName>
        <fullName evidence="7">ManNAc-6-P epimerase</fullName>
    </alternativeName>
</protein>
<proteinExistence type="inferred from homology"/>
<dbReference type="Proteomes" id="UP001179600">
    <property type="component" value="Chromosome"/>
</dbReference>
<evidence type="ECO:0000256" key="2">
    <source>
        <dbReference type="ARBA" id="ARBA00002147"/>
    </source>
</evidence>
<name>A0AAE9XDS5_9ENTE</name>
<comment type="pathway">
    <text evidence="3 7">Amino-sugar metabolism; N-acetylneuraminate degradation; D-fructose 6-phosphate from N-acetylneuraminate: step 3/5.</text>
</comment>
<dbReference type="NCBIfam" id="NF002231">
    <property type="entry name" value="PRK01130.1"/>
    <property type="match status" value="1"/>
</dbReference>
<keyword evidence="6 7" id="KW-0119">Carbohydrate metabolism</keyword>
<dbReference type="EC" id="5.1.3.9" evidence="7"/>